<dbReference type="KEGG" id="ftj:FTUN_8581"/>
<dbReference type="PROSITE" id="PS50110">
    <property type="entry name" value="RESPONSE_REGULATORY"/>
    <property type="match status" value="1"/>
</dbReference>
<dbReference type="SUPFAM" id="SSF52172">
    <property type="entry name" value="CheY-like"/>
    <property type="match status" value="1"/>
</dbReference>
<dbReference type="Proteomes" id="UP000503447">
    <property type="component" value="Chromosome"/>
</dbReference>
<dbReference type="GO" id="GO:0000160">
    <property type="term" value="P:phosphorelay signal transduction system"/>
    <property type="evidence" value="ECO:0007669"/>
    <property type="project" value="InterPro"/>
</dbReference>
<gene>
    <name evidence="3" type="ORF">FTUN_8581</name>
</gene>
<keyword evidence="4" id="KW-1185">Reference proteome</keyword>
<feature type="domain" description="Response regulatory" evidence="2">
    <location>
        <begin position="1"/>
        <end position="82"/>
    </location>
</feature>
<proteinExistence type="predicted"/>
<keyword evidence="1" id="KW-0597">Phosphoprotein</keyword>
<evidence type="ECO:0000313" key="4">
    <source>
        <dbReference type="Proteomes" id="UP000503447"/>
    </source>
</evidence>
<accession>A0A6M5Z6T8</accession>
<feature type="modified residue" description="4-aspartylphosphate" evidence="1">
    <location>
        <position position="17"/>
    </location>
</feature>
<organism evidence="3 4">
    <name type="scientific">Frigoriglobus tundricola</name>
    <dbReference type="NCBI Taxonomy" id="2774151"/>
    <lineage>
        <taxon>Bacteria</taxon>
        <taxon>Pseudomonadati</taxon>
        <taxon>Planctomycetota</taxon>
        <taxon>Planctomycetia</taxon>
        <taxon>Gemmatales</taxon>
        <taxon>Gemmataceae</taxon>
        <taxon>Frigoriglobus</taxon>
    </lineage>
</organism>
<sequence length="88" mass="9296">MDAVRREPATFALVLLDVQMSGMDGPATLDAVRAIAPSLPCVFMCAGSCEYTVDDLVSRGGRAVLRKPLTLHQLGEAVAKAIGTPPRE</sequence>
<dbReference type="EMBL" id="CP053452">
    <property type="protein sequence ID" value="QJX00943.1"/>
    <property type="molecule type" value="Genomic_DNA"/>
</dbReference>
<dbReference type="Gene3D" id="3.40.50.2300">
    <property type="match status" value="1"/>
</dbReference>
<dbReference type="InterPro" id="IPR001789">
    <property type="entry name" value="Sig_transdc_resp-reg_receiver"/>
</dbReference>
<dbReference type="InterPro" id="IPR011006">
    <property type="entry name" value="CheY-like_superfamily"/>
</dbReference>
<name>A0A6M5Z6T8_9BACT</name>
<dbReference type="AlphaFoldDB" id="A0A6M5Z6T8"/>
<evidence type="ECO:0000313" key="3">
    <source>
        <dbReference type="EMBL" id="QJX00943.1"/>
    </source>
</evidence>
<dbReference type="Pfam" id="PF00072">
    <property type="entry name" value="Response_reg"/>
    <property type="match status" value="1"/>
</dbReference>
<reference evidence="4" key="1">
    <citation type="submission" date="2020-05" db="EMBL/GenBank/DDBJ databases">
        <title>Frigoriglobus tundricola gen. nov., sp. nov., a psychrotolerant cellulolytic planctomycete of the family Gemmataceae with two divergent copies of 16S rRNA gene.</title>
        <authorList>
            <person name="Kulichevskaya I.S."/>
            <person name="Ivanova A.A."/>
            <person name="Naumoff D.G."/>
            <person name="Beletsky A.V."/>
            <person name="Rijpstra W.I.C."/>
            <person name="Sinninghe Damste J.S."/>
            <person name="Mardanov A.V."/>
            <person name="Ravin N.V."/>
            <person name="Dedysh S.N."/>
        </authorList>
    </citation>
    <scope>NUCLEOTIDE SEQUENCE [LARGE SCALE GENOMIC DNA]</scope>
    <source>
        <strain evidence="4">PL17</strain>
    </source>
</reference>
<evidence type="ECO:0000259" key="2">
    <source>
        <dbReference type="PROSITE" id="PS50110"/>
    </source>
</evidence>
<evidence type="ECO:0000256" key="1">
    <source>
        <dbReference type="PROSITE-ProRule" id="PRU00169"/>
    </source>
</evidence>
<protein>
    <recommendedName>
        <fullName evidence="2">Response regulatory domain-containing protein</fullName>
    </recommendedName>
</protein>